<keyword evidence="5" id="KW-1185">Reference proteome</keyword>
<dbReference type="Proteomes" id="UP000002420">
    <property type="component" value="Chromosome"/>
</dbReference>
<feature type="chain" id="PRO_5002786101" evidence="2">
    <location>
        <begin position="24"/>
        <end position="1686"/>
    </location>
</feature>
<dbReference type="KEGG" id="glo:Glov_2155"/>
<feature type="domain" description="SbsA Ig-like" evidence="3">
    <location>
        <begin position="243"/>
        <end position="344"/>
    </location>
</feature>
<evidence type="ECO:0000313" key="4">
    <source>
        <dbReference type="EMBL" id="ACD95871.1"/>
    </source>
</evidence>
<dbReference type="eggNOG" id="COG3419">
    <property type="taxonomic scope" value="Bacteria"/>
</dbReference>
<evidence type="ECO:0000313" key="5">
    <source>
        <dbReference type="Proteomes" id="UP000002420"/>
    </source>
</evidence>
<dbReference type="RefSeq" id="WP_012470209.1">
    <property type="nucleotide sequence ID" value="NC_010814.1"/>
</dbReference>
<name>B3E450_TRIL1</name>
<dbReference type="EMBL" id="CP001089">
    <property type="protein sequence ID" value="ACD95871.1"/>
    <property type="molecule type" value="Genomic_DNA"/>
</dbReference>
<evidence type="ECO:0000256" key="1">
    <source>
        <dbReference type="ARBA" id="ARBA00022729"/>
    </source>
</evidence>
<keyword evidence="1 2" id="KW-0732">Signal</keyword>
<accession>B3E450</accession>
<feature type="signal peptide" evidence="2">
    <location>
        <begin position="1"/>
        <end position="23"/>
    </location>
</feature>
<gene>
    <name evidence="4" type="ordered locus">Glov_2155</name>
</gene>
<dbReference type="InterPro" id="IPR032812">
    <property type="entry name" value="SbsA_Ig"/>
</dbReference>
<sequence>MKNLFRLVVLFSCLLGLSSFAQALSISSVTPGTTSSPGTLNVPVTSGVVVTFDKTVKWSTILNNNTYRITLNESVSGNSVAVTYSPTSNSSSYTLTPKSNLKANTIYKISISKKIAVSNWEDLGTNYTYYFKTVASTDVTPPTVSPIYPASGATNIPVDSSISALFSEDMDATTVESPAASITLSPAVTGAITYDTKEATFQPSTNLSPGTTYTVTVHNTVKDVTGNAMLSNYSWSFTTVNPDSTPPQVLSTVPVTGATGVSVTPTIQIVFNEAMLTSSISAANFTVSGGSWAAPSFDGDRTVTLTLSSGSLNYATDYTVTVSTGVKDLAGNSMSSAYLLKFTTVQNLTPPNIIEYAQVPPFVAGTGVKPNLLLIVDNSGSMEEFAYKTAGKGNYTGSGADASYNSSTIYYGYFDNTKMYKYNSSGYFEIDTTKTLDKTNFWSGNMLNWLTMRRVDVVRKVLVGGRVVQGSNTNPVNPRVTTSTNNYLVGLADTSRDYYKLYSGVYYKVNDGPKLYVCTSSSCSSYTATYNIKVLYGTQPPTDGLVTQYADRIRIGAMFFNTDGTYYEDANSGDKDGGYIASNVGATKENLTYQIETSDPSSWTPLAESLYEAVRYFEARPSAYNSSVDYSSSDPVTQSCQRNFVMIVTDGESTKDQNLPSSAFNGDGSVSKVTDPYSFNVQTWMDSIAANEGITSQKATAANSSEGTYYLEGVAYYAHNTDLRTASVGKSNIDGKQNLTIYTVFAFDDSSVGRELLKRTAKYGGYEDLDNNGKPYTDSTCGTASPNSKCSEWDKNGDGIPDTYFEAQQGQQLVTALSQAFNDILSRVSSGTAASILNNSEGSGASLLQAVFYPKKTFDAGSEATWVGELQNMWYYLDPYLNFTSIRVDTVANNKLNLLEDYVAQFYFDSSSSQTLVRLLRDTKGDGTVLADLGSFNPDDTTNVKSLWRAGRILWARNLTTDARKIYTRIGGSTDSTLDSVLNAASEATHLAEFATALKTDSTVLTYLQAANATEAEKIINFIRGTDQSGYRSRAATIAGTAGTWRLGDIISSTPKVQGNVGLNAYSQNPPVGYADSSYEKFIKSNDYGNRGMAYVGANDGMLHAFRLGVLKELTDPCRNLESDSNSTSCKADKAKLNDYTKVASGTTIGANANIRADAADAIGKEEWAFVPRQVLPYLKYLADTAYPHLFYVDGTPLIVDISINKPATYDTVAYPNCSTNYWECPKQTQYNSGTQNLDVANTSWKTVLIGGSGLGGASRSRAGSCAGGGTDCIKTPIVDPTDSTAAPNTRGFGYSSYFALDVTDPMQPKYLWEFPGNTTAANNLGHATAGPVIMRVGDKNKNGRWFAVFASGPTGTIDTANNQFLGRSDQPLRLFIVDLATGALVKTITTTLTDAFAGSASNAAVDNDRSYSYKDGFYKDDAAYFGYVQKVDATHWSKGGVIRLSTNESVDPNDGSKPWTWSSVISGIGPVSAAVAKLQDRANGKLWLYFGTGRYFYKNSTEIDDSGSSRRLYAVQDPCYDAATNKILPSCTTTVAATDLDDQTTSPSATLAASKKGWYINLDDDSLGDGYSSERVITDPVASTSGTVFYTTFRPTSDVCGYGGNSYIWALNYATGGAPAPNTMKGKIMVQVSTGAFAEVSMSAGFTDKENRRSGAIQGVPPKAQGLSLLTNPKPIKKIIHIQEK</sequence>
<reference evidence="4 5" key="1">
    <citation type="submission" date="2008-05" db="EMBL/GenBank/DDBJ databases">
        <title>Complete sequence of chromosome of Geobacter lovleyi SZ.</title>
        <authorList>
            <consortium name="US DOE Joint Genome Institute"/>
            <person name="Lucas S."/>
            <person name="Copeland A."/>
            <person name="Lapidus A."/>
            <person name="Glavina del Rio T."/>
            <person name="Dalin E."/>
            <person name="Tice H."/>
            <person name="Bruce D."/>
            <person name="Goodwin L."/>
            <person name="Pitluck S."/>
            <person name="Chertkov O."/>
            <person name="Meincke L."/>
            <person name="Brettin T."/>
            <person name="Detter J.C."/>
            <person name="Han C."/>
            <person name="Tapia R."/>
            <person name="Kuske C.R."/>
            <person name="Schmutz J."/>
            <person name="Larimer F."/>
            <person name="Land M."/>
            <person name="Hauser L."/>
            <person name="Kyrpides N."/>
            <person name="Mikhailova N."/>
            <person name="Sung Y."/>
            <person name="Fletcher K.E."/>
            <person name="Ritalahti K.M."/>
            <person name="Loeffler F.E."/>
            <person name="Richardson P."/>
        </authorList>
    </citation>
    <scope>NUCLEOTIDE SEQUENCE [LARGE SCALE GENOMIC DNA]</scope>
    <source>
        <strain evidence="5">ATCC BAA-1151 / DSM 17278 / SZ</strain>
    </source>
</reference>
<proteinExistence type="predicted"/>
<dbReference type="OrthoDB" id="7156875at2"/>
<feature type="domain" description="SbsA Ig-like" evidence="3">
    <location>
        <begin position="138"/>
        <end position="239"/>
    </location>
</feature>
<evidence type="ECO:0000259" key="3">
    <source>
        <dbReference type="Pfam" id="PF13205"/>
    </source>
</evidence>
<dbReference type="Gene3D" id="2.60.40.3710">
    <property type="match status" value="1"/>
</dbReference>
<dbReference type="Gene3D" id="2.60.40.1220">
    <property type="match status" value="2"/>
</dbReference>
<dbReference type="HOGENOM" id="CLU_001890_4_0_7"/>
<organism evidence="4 5">
    <name type="scientific">Trichlorobacter lovleyi (strain ATCC BAA-1151 / DSM 17278 / SZ)</name>
    <name type="common">Geobacter lovleyi</name>
    <dbReference type="NCBI Taxonomy" id="398767"/>
    <lineage>
        <taxon>Bacteria</taxon>
        <taxon>Pseudomonadati</taxon>
        <taxon>Thermodesulfobacteriota</taxon>
        <taxon>Desulfuromonadia</taxon>
        <taxon>Geobacterales</taxon>
        <taxon>Geobacteraceae</taxon>
        <taxon>Trichlorobacter</taxon>
    </lineage>
</organism>
<evidence type="ECO:0000256" key="2">
    <source>
        <dbReference type="SAM" id="SignalP"/>
    </source>
</evidence>
<feature type="domain" description="SbsA Ig-like" evidence="3">
    <location>
        <begin position="23"/>
        <end position="133"/>
    </location>
</feature>
<dbReference type="Pfam" id="PF13205">
    <property type="entry name" value="Big_5"/>
    <property type="match status" value="3"/>
</dbReference>
<dbReference type="InterPro" id="IPR014755">
    <property type="entry name" value="Cu-Rt/internalin_Ig-like"/>
</dbReference>
<dbReference type="STRING" id="398767.Glov_2155"/>
<protein>
    <submittedName>
        <fullName evidence="4">Tfp pilus assembly protein tip-associated adhesin PilY1-like protein</fullName>
    </submittedName>
</protein>